<organism evidence="2 3">
    <name type="scientific">Neolewinella lacunae</name>
    <dbReference type="NCBI Taxonomy" id="1517758"/>
    <lineage>
        <taxon>Bacteria</taxon>
        <taxon>Pseudomonadati</taxon>
        <taxon>Bacteroidota</taxon>
        <taxon>Saprospiria</taxon>
        <taxon>Saprospirales</taxon>
        <taxon>Lewinellaceae</taxon>
        <taxon>Neolewinella</taxon>
    </lineage>
</organism>
<evidence type="ECO:0000313" key="3">
    <source>
        <dbReference type="Proteomes" id="UP000650081"/>
    </source>
</evidence>
<keyword evidence="3" id="KW-1185">Reference proteome</keyword>
<feature type="signal peptide" evidence="1">
    <location>
        <begin position="1"/>
        <end position="21"/>
    </location>
</feature>
<accession>A0A923PR98</accession>
<reference evidence="2" key="1">
    <citation type="submission" date="2020-08" db="EMBL/GenBank/DDBJ databases">
        <title>Lewinella bacteria from marine environments.</title>
        <authorList>
            <person name="Zhong Y."/>
        </authorList>
    </citation>
    <scope>NUCLEOTIDE SEQUENCE</scope>
    <source>
        <strain evidence="2">KCTC 42187</strain>
    </source>
</reference>
<dbReference type="AlphaFoldDB" id="A0A923PR98"/>
<protein>
    <recommendedName>
        <fullName evidence="4">DUF1579 domain-containing protein</fullName>
    </recommendedName>
</protein>
<dbReference type="RefSeq" id="WP_187468058.1">
    <property type="nucleotide sequence ID" value="NZ_JACSIT010000147.1"/>
</dbReference>
<dbReference type="Proteomes" id="UP000650081">
    <property type="component" value="Unassembled WGS sequence"/>
</dbReference>
<gene>
    <name evidence="2" type="ORF">H9S92_17830</name>
</gene>
<sequence>MRLTLFLFSLTFLLAMHPAPSVQPPGTAWGQRPTTGPETDLNGIWVGHLLQNPGGIAPSFEFSMQLRHNGIFLKGTSFVRHGTIWAEMELSGFQLPNGTWKLTETKILRGEKPEDLSWCLKRYELVISYTPEGVVLHGPWWGNSGFGPCVPGSIRLLQLKKSA</sequence>
<name>A0A923PR98_9BACT</name>
<proteinExistence type="predicted"/>
<keyword evidence="1" id="KW-0732">Signal</keyword>
<dbReference type="EMBL" id="JACSIT010000147">
    <property type="protein sequence ID" value="MBC6996034.1"/>
    <property type="molecule type" value="Genomic_DNA"/>
</dbReference>
<comment type="caution">
    <text evidence="2">The sequence shown here is derived from an EMBL/GenBank/DDBJ whole genome shotgun (WGS) entry which is preliminary data.</text>
</comment>
<evidence type="ECO:0000313" key="2">
    <source>
        <dbReference type="EMBL" id="MBC6996034.1"/>
    </source>
</evidence>
<evidence type="ECO:0008006" key="4">
    <source>
        <dbReference type="Google" id="ProtNLM"/>
    </source>
</evidence>
<feature type="chain" id="PRO_5037670136" description="DUF1579 domain-containing protein" evidence="1">
    <location>
        <begin position="22"/>
        <end position="163"/>
    </location>
</feature>
<evidence type="ECO:0000256" key="1">
    <source>
        <dbReference type="SAM" id="SignalP"/>
    </source>
</evidence>